<proteinExistence type="predicted"/>
<sequence>QQELNQVTPDNQTTPLSQQVGNPLFTLLNPGVDYYCILTTKFSIDQLPSRDVNGKFPLPHDHLTARYRVIQRLDRGSFADVFKVLLLHQRRRTRSGLSQPLTSVPTGAAPNGKLQVNPATDNNNAEYYAVKKPRVAITGAKDRRARLEELVIMDRLAESGDVSHIIEIREAWEQYGCLYFVMEFCAKGTFLEYMDSKNSVEEVGGGGLRSL</sequence>
<evidence type="ECO:0000313" key="4">
    <source>
        <dbReference type="Proteomes" id="UP001211907"/>
    </source>
</evidence>
<feature type="non-terminal residue" evidence="3">
    <location>
        <position position="1"/>
    </location>
</feature>
<dbReference type="GO" id="GO:0004672">
    <property type="term" value="F:protein kinase activity"/>
    <property type="evidence" value="ECO:0007669"/>
    <property type="project" value="InterPro"/>
</dbReference>
<dbReference type="SUPFAM" id="SSF56112">
    <property type="entry name" value="Protein kinase-like (PK-like)"/>
    <property type="match status" value="1"/>
</dbReference>
<protein>
    <recommendedName>
        <fullName evidence="2">Protein kinase domain-containing protein</fullName>
    </recommendedName>
</protein>
<dbReference type="EMBL" id="JADGJH010005432">
    <property type="protein sequence ID" value="KAJ3080607.1"/>
    <property type="molecule type" value="Genomic_DNA"/>
</dbReference>
<reference evidence="3" key="1">
    <citation type="submission" date="2020-05" db="EMBL/GenBank/DDBJ databases">
        <title>Phylogenomic resolution of chytrid fungi.</title>
        <authorList>
            <person name="Stajich J.E."/>
            <person name="Amses K."/>
            <person name="Simmons R."/>
            <person name="Seto K."/>
            <person name="Myers J."/>
            <person name="Bonds A."/>
            <person name="Quandt C.A."/>
            <person name="Barry K."/>
            <person name="Liu P."/>
            <person name="Grigoriev I."/>
            <person name="Longcore J.E."/>
            <person name="James T.Y."/>
        </authorList>
    </citation>
    <scope>NUCLEOTIDE SEQUENCE</scope>
    <source>
        <strain evidence="3">JEL0513</strain>
    </source>
</reference>
<accession>A0AAD5SN41</accession>
<evidence type="ECO:0000256" key="1">
    <source>
        <dbReference type="SAM" id="MobiDB-lite"/>
    </source>
</evidence>
<feature type="region of interest" description="Disordered" evidence="1">
    <location>
        <begin position="96"/>
        <end position="117"/>
    </location>
</feature>
<feature type="domain" description="Protein kinase" evidence="2">
    <location>
        <begin position="67"/>
        <end position="211"/>
    </location>
</feature>
<evidence type="ECO:0000259" key="2">
    <source>
        <dbReference type="PROSITE" id="PS50011"/>
    </source>
</evidence>
<dbReference type="GO" id="GO:0005524">
    <property type="term" value="F:ATP binding"/>
    <property type="evidence" value="ECO:0007669"/>
    <property type="project" value="InterPro"/>
</dbReference>
<dbReference type="PROSITE" id="PS50011">
    <property type="entry name" value="PROTEIN_KINASE_DOM"/>
    <property type="match status" value="1"/>
</dbReference>
<dbReference type="InterPro" id="IPR000719">
    <property type="entry name" value="Prot_kinase_dom"/>
</dbReference>
<dbReference type="AlphaFoldDB" id="A0AAD5SN41"/>
<name>A0AAD5SN41_9FUNG</name>
<dbReference type="Gene3D" id="3.30.200.20">
    <property type="entry name" value="Phosphorylase Kinase, domain 1"/>
    <property type="match status" value="1"/>
</dbReference>
<comment type="caution">
    <text evidence="3">The sequence shown here is derived from an EMBL/GenBank/DDBJ whole genome shotgun (WGS) entry which is preliminary data.</text>
</comment>
<gene>
    <name evidence="3" type="ORF">HK100_010102</name>
</gene>
<evidence type="ECO:0000313" key="3">
    <source>
        <dbReference type="EMBL" id="KAJ3080607.1"/>
    </source>
</evidence>
<dbReference type="InterPro" id="IPR011009">
    <property type="entry name" value="Kinase-like_dom_sf"/>
</dbReference>
<feature type="compositionally biased region" description="Polar residues" evidence="1">
    <location>
        <begin position="96"/>
        <end position="105"/>
    </location>
</feature>
<feature type="region of interest" description="Disordered" evidence="1">
    <location>
        <begin position="1"/>
        <end position="21"/>
    </location>
</feature>
<organism evidence="3 4">
    <name type="scientific">Physocladia obscura</name>
    <dbReference type="NCBI Taxonomy" id="109957"/>
    <lineage>
        <taxon>Eukaryota</taxon>
        <taxon>Fungi</taxon>
        <taxon>Fungi incertae sedis</taxon>
        <taxon>Chytridiomycota</taxon>
        <taxon>Chytridiomycota incertae sedis</taxon>
        <taxon>Chytridiomycetes</taxon>
        <taxon>Chytridiales</taxon>
        <taxon>Chytriomycetaceae</taxon>
        <taxon>Physocladia</taxon>
    </lineage>
</organism>
<keyword evidence="4" id="KW-1185">Reference proteome</keyword>
<dbReference type="Proteomes" id="UP001211907">
    <property type="component" value="Unassembled WGS sequence"/>
</dbReference>